<evidence type="ECO:0000313" key="2">
    <source>
        <dbReference type="EMBL" id="OOH96602.1"/>
    </source>
</evidence>
<dbReference type="STRING" id="238.BBD35_17300"/>
<evidence type="ECO:0000256" key="1">
    <source>
        <dbReference type="SAM" id="MobiDB-lite"/>
    </source>
</evidence>
<gene>
    <name evidence="2" type="ORF">BMF97_04810</name>
</gene>
<name>A0A1V3U1T3_ELIME</name>
<sequence>MLLSKYCTIFNTINYKITFYMKKYLLKTSLWGVLTLSLLSSCRTEDELTQKQQEKDMRFSVLIPKSGKSVNYADGFAFLMKKYDNVNGTNISGIHNTKKSNLNASISPLFQNTGSYIEFKVRSFVMTEENGEKWVIFPRVENNQVIGLIMCTLKEKETLIAFDEIKRDSDYYKQLLPLFQEAFNRYNRRKISLSLNASIKPMALGGGGETPGGCGDDVQQCGEIEEVVIPGKPKEPKEPPSKPIGSSACESISQCPPPYDDGSGGDGGDYNPNPAAVDKIDVEQLKDFPCAYALAQQLTNEKIGGDLARLLKETFGANERVNINFISSNSEFLGKTTSGGFRFTGDANNFNGNVYLNKEILSNATQNYLLATLYHEVVHGYLYYELNRLGESQFNIKYPEMESYDVKLGDGSTIKKFLFIGSDQNHNRMGPFISGIKQAVLNFDPSYPVNRAEALAMGGLIAPNSLPPGYKSIDSHEAEGSTAAIGKKCPK</sequence>
<reference evidence="2 3" key="1">
    <citation type="submission" date="2016-11" db="EMBL/GenBank/DDBJ databases">
        <title>Genome sequence and comparative genomic analysis of clinical strain Elizabethkingia meningoseptica 61421 PRCM.</title>
        <authorList>
            <person name="Wang M."/>
            <person name="Hu S."/>
            <person name="Cao L."/>
            <person name="Jiang T."/>
            <person name="Zhou Y."/>
            <person name="Ming D."/>
        </authorList>
    </citation>
    <scope>NUCLEOTIDE SEQUENCE [LARGE SCALE GENOMIC DNA]</scope>
    <source>
        <strain evidence="2 3">61421 PRCM</strain>
    </source>
</reference>
<protein>
    <recommendedName>
        <fullName evidence="4">SprT-like domain-containing protein</fullName>
    </recommendedName>
</protein>
<comment type="caution">
    <text evidence="2">The sequence shown here is derived from an EMBL/GenBank/DDBJ whole genome shotgun (WGS) entry which is preliminary data.</text>
</comment>
<evidence type="ECO:0008006" key="4">
    <source>
        <dbReference type="Google" id="ProtNLM"/>
    </source>
</evidence>
<evidence type="ECO:0000313" key="3">
    <source>
        <dbReference type="Proteomes" id="UP000188947"/>
    </source>
</evidence>
<proteinExistence type="predicted"/>
<dbReference type="EMBL" id="MPOG01000007">
    <property type="protein sequence ID" value="OOH96602.1"/>
    <property type="molecule type" value="Genomic_DNA"/>
</dbReference>
<keyword evidence="3" id="KW-1185">Reference proteome</keyword>
<accession>A0A1V3U1T3</accession>
<feature type="region of interest" description="Disordered" evidence="1">
    <location>
        <begin position="228"/>
        <end position="275"/>
    </location>
</feature>
<dbReference type="Proteomes" id="UP000188947">
    <property type="component" value="Unassembled WGS sequence"/>
</dbReference>
<dbReference type="AlphaFoldDB" id="A0A1V3U1T3"/>
<organism evidence="2 3">
    <name type="scientific">Elizabethkingia meningoseptica</name>
    <name type="common">Chryseobacterium meningosepticum</name>
    <dbReference type="NCBI Taxonomy" id="238"/>
    <lineage>
        <taxon>Bacteria</taxon>
        <taxon>Pseudomonadati</taxon>
        <taxon>Bacteroidota</taxon>
        <taxon>Flavobacteriia</taxon>
        <taxon>Flavobacteriales</taxon>
        <taxon>Weeksellaceae</taxon>
        <taxon>Elizabethkingia</taxon>
    </lineage>
</organism>